<protein>
    <submittedName>
        <fullName evidence="1">Uncharacterized protein</fullName>
    </submittedName>
</protein>
<proteinExistence type="predicted"/>
<dbReference type="EMBL" id="PEXT01000050">
    <property type="protein sequence ID" value="PIS43245.1"/>
    <property type="molecule type" value="Genomic_DNA"/>
</dbReference>
<comment type="caution">
    <text evidence="1">The sequence shown here is derived from an EMBL/GenBank/DDBJ whole genome shotgun (WGS) entry which is preliminary data.</text>
</comment>
<sequence length="142" mass="15565">METYFVSVGVPEVTVEIMSQREARQCDLYEIPVTEGGLMFLGPDDVFVTRTRNCPIVIAAAGAEILVADVKSTIAVGAVTRVIIDALERKAPYNNIEACMLFGNTMVEYAFLNCVCRVGIRNAWTMFPGLAREEGLIAVRLS</sequence>
<gene>
    <name evidence="1" type="ORF">COT23_02410</name>
</gene>
<reference evidence="2" key="1">
    <citation type="submission" date="2017-09" db="EMBL/GenBank/DDBJ databases">
        <title>Depth-based differentiation of microbial function through sediment-hosted aquifers and enrichment of novel symbionts in the deep terrestrial subsurface.</title>
        <authorList>
            <person name="Probst A.J."/>
            <person name="Ladd B."/>
            <person name="Jarett J.K."/>
            <person name="Geller-Mcgrath D.E."/>
            <person name="Sieber C.M.K."/>
            <person name="Emerson J.B."/>
            <person name="Anantharaman K."/>
            <person name="Thomas B.C."/>
            <person name="Malmstrom R."/>
            <person name="Stieglmeier M."/>
            <person name="Klingl A."/>
            <person name="Woyke T."/>
            <person name="Ryan C.M."/>
            <person name="Banfield J.F."/>
        </authorList>
    </citation>
    <scope>NUCLEOTIDE SEQUENCE [LARGE SCALE GENOMIC DNA]</scope>
</reference>
<accession>A0A2H0YXN4</accession>
<organism evidence="1 2">
    <name type="scientific">Candidatus Kaiserbacteria bacterium CG08_land_8_20_14_0_20_50_21</name>
    <dbReference type="NCBI Taxonomy" id="1974604"/>
    <lineage>
        <taxon>Bacteria</taxon>
        <taxon>Candidatus Kaiseribacteriota</taxon>
    </lineage>
</organism>
<dbReference type="AlphaFoldDB" id="A0A2H0YXN4"/>
<dbReference type="Proteomes" id="UP000228687">
    <property type="component" value="Unassembled WGS sequence"/>
</dbReference>
<evidence type="ECO:0000313" key="2">
    <source>
        <dbReference type="Proteomes" id="UP000228687"/>
    </source>
</evidence>
<evidence type="ECO:0000313" key="1">
    <source>
        <dbReference type="EMBL" id="PIS43245.1"/>
    </source>
</evidence>
<name>A0A2H0YXN4_9BACT</name>